<evidence type="ECO:0000313" key="4">
    <source>
        <dbReference type="Proteomes" id="UP001551482"/>
    </source>
</evidence>
<keyword evidence="4" id="KW-1185">Reference proteome</keyword>
<feature type="compositionally biased region" description="Basic residues" evidence="1">
    <location>
        <begin position="32"/>
        <end position="47"/>
    </location>
</feature>
<keyword evidence="2" id="KW-0472">Membrane</keyword>
<evidence type="ECO:0000313" key="3">
    <source>
        <dbReference type="EMBL" id="MEU8132232.1"/>
    </source>
</evidence>
<protein>
    <recommendedName>
        <fullName evidence="5">DUF3040 domain-containing protein</fullName>
    </recommendedName>
</protein>
<keyword evidence="2" id="KW-0812">Transmembrane</keyword>
<evidence type="ECO:0000256" key="2">
    <source>
        <dbReference type="SAM" id="Phobius"/>
    </source>
</evidence>
<proteinExistence type="predicted"/>
<organism evidence="3 4">
    <name type="scientific">Streptodolium elevatio</name>
    <dbReference type="NCBI Taxonomy" id="3157996"/>
    <lineage>
        <taxon>Bacteria</taxon>
        <taxon>Bacillati</taxon>
        <taxon>Actinomycetota</taxon>
        <taxon>Actinomycetes</taxon>
        <taxon>Kitasatosporales</taxon>
        <taxon>Streptomycetaceae</taxon>
        <taxon>Streptodolium</taxon>
    </lineage>
</organism>
<reference evidence="3 4" key="1">
    <citation type="submission" date="2024-06" db="EMBL/GenBank/DDBJ databases">
        <title>The Natural Products Discovery Center: Release of the First 8490 Sequenced Strains for Exploring Actinobacteria Biosynthetic Diversity.</title>
        <authorList>
            <person name="Kalkreuter E."/>
            <person name="Kautsar S.A."/>
            <person name="Yang D."/>
            <person name="Bader C.D."/>
            <person name="Teijaro C.N."/>
            <person name="Fluegel L."/>
            <person name="Davis C.M."/>
            <person name="Simpson J.R."/>
            <person name="Lauterbach L."/>
            <person name="Steele A.D."/>
            <person name="Gui C."/>
            <person name="Meng S."/>
            <person name="Li G."/>
            <person name="Viehrig K."/>
            <person name="Ye F."/>
            <person name="Su P."/>
            <person name="Kiefer A.F."/>
            <person name="Nichols A."/>
            <person name="Cepeda A.J."/>
            <person name="Yan W."/>
            <person name="Fan B."/>
            <person name="Jiang Y."/>
            <person name="Adhikari A."/>
            <person name="Zheng C.-J."/>
            <person name="Schuster L."/>
            <person name="Cowan T.M."/>
            <person name="Smanski M.J."/>
            <person name="Chevrette M.G."/>
            <person name="De Carvalho L.P.S."/>
            <person name="Shen B."/>
        </authorList>
    </citation>
    <scope>NUCLEOTIDE SEQUENCE [LARGE SCALE GENOMIC DNA]</scope>
    <source>
        <strain evidence="3 4">NPDC048946</strain>
    </source>
</reference>
<dbReference type="Proteomes" id="UP001551482">
    <property type="component" value="Unassembled WGS sequence"/>
</dbReference>
<evidence type="ECO:0000256" key="1">
    <source>
        <dbReference type="SAM" id="MobiDB-lite"/>
    </source>
</evidence>
<dbReference type="RefSeq" id="WP_358347728.1">
    <property type="nucleotide sequence ID" value="NZ_JBEZFP010000003.1"/>
</dbReference>
<feature type="region of interest" description="Disordered" evidence="1">
    <location>
        <begin position="28"/>
        <end position="86"/>
    </location>
</feature>
<dbReference type="EMBL" id="JBEZFP010000003">
    <property type="protein sequence ID" value="MEU8132232.1"/>
    <property type="molecule type" value="Genomic_DNA"/>
</dbReference>
<accession>A0ABV3DAI9</accession>
<feature type="transmembrane region" description="Helical" evidence="2">
    <location>
        <begin position="100"/>
        <end position="117"/>
    </location>
</feature>
<keyword evidence="2" id="KW-1133">Transmembrane helix</keyword>
<evidence type="ECO:0008006" key="5">
    <source>
        <dbReference type="Google" id="ProtNLM"/>
    </source>
</evidence>
<sequence length="153" mass="16665">MDDVRLTPAERRALELIEAELRKDRDLDRAMRRMRVPRTGRRPLRRRGSADDGPAEGPAQEGPASAPGADECTEAPDFPFTTSAASATSAAARQRERRRVWALALVLSIVFAALLTAGTLFFLVFALVLVTLAASAGVVWMAVSFYLRKPDPG</sequence>
<gene>
    <name evidence="3" type="ORF">AB0C36_01860</name>
</gene>
<name>A0ABV3DAI9_9ACTN</name>
<feature type="transmembrane region" description="Helical" evidence="2">
    <location>
        <begin position="123"/>
        <end position="147"/>
    </location>
</feature>
<comment type="caution">
    <text evidence="3">The sequence shown here is derived from an EMBL/GenBank/DDBJ whole genome shotgun (WGS) entry which is preliminary data.</text>
</comment>